<evidence type="ECO:0000256" key="1">
    <source>
        <dbReference type="SAM" id="Phobius"/>
    </source>
</evidence>
<dbReference type="RefSeq" id="WP_116558639.1">
    <property type="nucleotide sequence ID" value="NZ_QDKM01000004.1"/>
</dbReference>
<protein>
    <submittedName>
        <fullName evidence="2">NnrT protein</fullName>
    </submittedName>
</protein>
<dbReference type="AlphaFoldDB" id="A0A2T8HTP8"/>
<reference evidence="2 3" key="1">
    <citation type="submission" date="2018-04" db="EMBL/GenBank/DDBJ databases">
        <title>Pararhodobacter oceanense sp. nov., isolated from marine intertidal sediment.</title>
        <authorList>
            <person name="Wang X.-L."/>
            <person name="Du Z.-J."/>
        </authorList>
    </citation>
    <scope>NUCLEOTIDE SEQUENCE [LARGE SCALE GENOMIC DNA]</scope>
    <source>
        <strain evidence="2 3">AM505</strain>
    </source>
</reference>
<evidence type="ECO:0000313" key="3">
    <source>
        <dbReference type="Proteomes" id="UP000245911"/>
    </source>
</evidence>
<keyword evidence="1" id="KW-0812">Transmembrane</keyword>
<dbReference type="Proteomes" id="UP000245911">
    <property type="component" value="Unassembled WGS sequence"/>
</dbReference>
<proteinExistence type="predicted"/>
<keyword evidence="3" id="KW-1185">Reference proteome</keyword>
<keyword evidence="1" id="KW-1133">Transmembrane helix</keyword>
<dbReference type="OrthoDB" id="7667013at2"/>
<organism evidence="2 3">
    <name type="scientific">Pararhodobacter oceanensis</name>
    <dbReference type="NCBI Taxonomy" id="2172121"/>
    <lineage>
        <taxon>Bacteria</taxon>
        <taxon>Pseudomonadati</taxon>
        <taxon>Pseudomonadota</taxon>
        <taxon>Alphaproteobacteria</taxon>
        <taxon>Rhodobacterales</taxon>
        <taxon>Paracoccaceae</taxon>
        <taxon>Pararhodobacter</taxon>
    </lineage>
</organism>
<feature type="transmembrane region" description="Helical" evidence="1">
    <location>
        <begin position="45"/>
        <end position="63"/>
    </location>
</feature>
<gene>
    <name evidence="2" type="ORF">DDE20_11530</name>
</gene>
<feature type="transmembrane region" description="Helical" evidence="1">
    <location>
        <begin position="12"/>
        <end position="39"/>
    </location>
</feature>
<accession>A0A2T8HTP8</accession>
<evidence type="ECO:0000313" key="2">
    <source>
        <dbReference type="EMBL" id="PVH28795.1"/>
    </source>
</evidence>
<comment type="caution">
    <text evidence="2">The sequence shown here is derived from an EMBL/GenBank/DDBJ whole genome shotgun (WGS) entry which is preliminary data.</text>
</comment>
<name>A0A2T8HTP8_9RHOB</name>
<keyword evidence="1" id="KW-0472">Membrane</keyword>
<sequence>MKQEGWGVGRLALVLYPFGAGAAVINLFMLGLFGTWLGLPAMQPLTALWLGAILGLPLTWWFARHIRGLMDKADTGS</sequence>
<dbReference type="EMBL" id="QDKM01000004">
    <property type="protein sequence ID" value="PVH28795.1"/>
    <property type="molecule type" value="Genomic_DNA"/>
</dbReference>